<feature type="transmembrane region" description="Helical" evidence="3">
    <location>
        <begin position="7"/>
        <end position="25"/>
    </location>
</feature>
<dbReference type="RefSeq" id="WP_133037929.1">
    <property type="nucleotide sequence ID" value="NZ_SLWF01000003.1"/>
</dbReference>
<feature type="domain" description="EAL" evidence="6">
    <location>
        <begin position="594"/>
        <end position="848"/>
    </location>
</feature>
<dbReference type="Gene3D" id="3.30.450.20">
    <property type="entry name" value="PAS domain"/>
    <property type="match status" value="1"/>
</dbReference>
<dbReference type="SUPFAM" id="SSF141868">
    <property type="entry name" value="EAL domain-like"/>
    <property type="match status" value="1"/>
</dbReference>
<name>A0A4R2FGB9_9GAMM</name>
<dbReference type="CDD" id="cd01948">
    <property type="entry name" value="EAL"/>
    <property type="match status" value="1"/>
</dbReference>
<dbReference type="Pfam" id="PF00990">
    <property type="entry name" value="GGDEF"/>
    <property type="match status" value="1"/>
</dbReference>
<dbReference type="InterPro" id="IPR052155">
    <property type="entry name" value="Biofilm_reg_signaling"/>
</dbReference>
<dbReference type="Gene3D" id="3.20.20.450">
    <property type="entry name" value="EAL domain"/>
    <property type="match status" value="1"/>
</dbReference>
<feature type="domain" description="GGDEF" evidence="8">
    <location>
        <begin position="445"/>
        <end position="585"/>
    </location>
</feature>
<dbReference type="PROSITE" id="PS50112">
    <property type="entry name" value="PAS"/>
    <property type="match status" value="1"/>
</dbReference>
<keyword evidence="2" id="KW-0973">c-di-GMP</keyword>
<organism evidence="9 10">
    <name type="scientific">Shewanella fodinae</name>
    <dbReference type="NCBI Taxonomy" id="552357"/>
    <lineage>
        <taxon>Bacteria</taxon>
        <taxon>Pseudomonadati</taxon>
        <taxon>Pseudomonadota</taxon>
        <taxon>Gammaproteobacteria</taxon>
        <taxon>Alteromonadales</taxon>
        <taxon>Shewanellaceae</taxon>
        <taxon>Shewanella</taxon>
    </lineage>
</organism>
<proteinExistence type="predicted"/>
<dbReference type="GO" id="GO:0006355">
    <property type="term" value="P:regulation of DNA-templated transcription"/>
    <property type="evidence" value="ECO:0007669"/>
    <property type="project" value="InterPro"/>
</dbReference>
<dbReference type="CDD" id="cd06225">
    <property type="entry name" value="HAMP"/>
    <property type="match status" value="1"/>
</dbReference>
<evidence type="ECO:0000259" key="7">
    <source>
        <dbReference type="PROSITE" id="PS50885"/>
    </source>
</evidence>
<dbReference type="PROSITE" id="PS50113">
    <property type="entry name" value="PAC"/>
    <property type="match status" value="1"/>
</dbReference>
<dbReference type="FunFam" id="3.20.20.450:FF:000001">
    <property type="entry name" value="Cyclic di-GMP phosphodiesterase yahA"/>
    <property type="match status" value="1"/>
</dbReference>
<dbReference type="PROSITE" id="PS50887">
    <property type="entry name" value="GGDEF"/>
    <property type="match status" value="1"/>
</dbReference>
<dbReference type="Pfam" id="PF11845">
    <property type="entry name" value="Tll0287-like"/>
    <property type="match status" value="1"/>
</dbReference>
<dbReference type="SMART" id="SM00052">
    <property type="entry name" value="EAL"/>
    <property type="match status" value="1"/>
</dbReference>
<dbReference type="PROSITE" id="PS50885">
    <property type="entry name" value="HAMP"/>
    <property type="match status" value="1"/>
</dbReference>
<dbReference type="Gene3D" id="6.10.340.10">
    <property type="match status" value="1"/>
</dbReference>
<dbReference type="AlphaFoldDB" id="A0A4R2FGB9"/>
<dbReference type="Pfam" id="PF00989">
    <property type="entry name" value="PAS"/>
    <property type="match status" value="1"/>
</dbReference>
<dbReference type="InterPro" id="IPR000014">
    <property type="entry name" value="PAS"/>
</dbReference>
<feature type="domain" description="HAMP" evidence="7">
    <location>
        <begin position="230"/>
        <end position="282"/>
    </location>
</feature>
<feature type="domain" description="PAS" evidence="4">
    <location>
        <begin position="287"/>
        <end position="332"/>
    </location>
</feature>
<dbReference type="GO" id="GO:0007165">
    <property type="term" value="P:signal transduction"/>
    <property type="evidence" value="ECO:0007669"/>
    <property type="project" value="InterPro"/>
</dbReference>
<dbReference type="OrthoDB" id="1316910at2"/>
<dbReference type="InterPro" id="IPR035965">
    <property type="entry name" value="PAS-like_dom_sf"/>
</dbReference>
<dbReference type="Proteomes" id="UP000294832">
    <property type="component" value="Unassembled WGS sequence"/>
</dbReference>
<evidence type="ECO:0000313" key="9">
    <source>
        <dbReference type="EMBL" id="TCN88993.1"/>
    </source>
</evidence>
<feature type="domain" description="PAC" evidence="5">
    <location>
        <begin position="363"/>
        <end position="413"/>
    </location>
</feature>
<dbReference type="GO" id="GO:0071111">
    <property type="term" value="F:cyclic-guanylate-specific phosphodiesterase activity"/>
    <property type="evidence" value="ECO:0007669"/>
    <property type="project" value="UniProtKB-EC"/>
</dbReference>
<dbReference type="SMART" id="SM00304">
    <property type="entry name" value="HAMP"/>
    <property type="match status" value="1"/>
</dbReference>
<dbReference type="Pfam" id="PF00563">
    <property type="entry name" value="EAL"/>
    <property type="match status" value="1"/>
</dbReference>
<keyword evidence="3" id="KW-0472">Membrane</keyword>
<dbReference type="SUPFAM" id="SSF55073">
    <property type="entry name" value="Nucleotide cyclase"/>
    <property type="match status" value="1"/>
</dbReference>
<keyword evidence="3" id="KW-0812">Transmembrane</keyword>
<dbReference type="InterPro" id="IPR043128">
    <property type="entry name" value="Rev_trsase/Diguanyl_cyclase"/>
</dbReference>
<dbReference type="InterPro" id="IPR029787">
    <property type="entry name" value="Nucleotide_cyclase"/>
</dbReference>
<dbReference type="InterPro" id="IPR000700">
    <property type="entry name" value="PAS-assoc_C"/>
</dbReference>
<dbReference type="GO" id="GO:0016020">
    <property type="term" value="C:membrane"/>
    <property type="evidence" value="ECO:0007669"/>
    <property type="project" value="InterPro"/>
</dbReference>
<keyword evidence="10" id="KW-1185">Reference proteome</keyword>
<dbReference type="NCBIfam" id="TIGR00229">
    <property type="entry name" value="sensory_box"/>
    <property type="match status" value="1"/>
</dbReference>
<dbReference type="EC" id="3.1.4.52" evidence="1"/>
<dbReference type="Pfam" id="PF00672">
    <property type="entry name" value="HAMP"/>
    <property type="match status" value="1"/>
</dbReference>
<sequence length="849" mass="95238">MSLSSKILFAVLAVFVAGFFILQYATYRFIQRESEEELLQSAERIRAVLMATRRVYHHQFLESGLPLTDKTLGFLPAHALGLISKDIPHWEQSGFSFNNVSDVPRNAEHQADAVEQTAIDYFKQHPQAQRLFVPFTDTKGRAFYHYARPIWVEPYCLSCHGAKASAPETIRAHYDSAYNYQVGNLRGIVSIKIPGEIVAQRVQHIFTMQFWWIFCSTALLLLVILLLIKRNVIGPIAKLSQGIESMGDSKTPVAQLEILPGEFSRIGHAFNQMVARIKQKEAALKESESKFRTLVEVAQDGVVQANQQGDVIFCNHAAELLFGYREDEMVGKPLANLIPSRYLPQRFASGGLTLGRSAAYVGRISEVVGNHRLGHELQIEMSLSSWQQSGETYFVAVMRDITERKQAEEQIRTLVFYDPLTALPNRRLLLERLKTARINSARSGRYDALLMLDLDNFKMLNDTQGHSVGDRLLVEVAKRIQQILPTQDTLARIGGDEFMILLEGLASEFSIAVTEATAMAQKVRAQLLQPFDIDLLLVGHMATVSIGVTIFCGDDISIDEMLTQVDMALNKAKSCGRNNIQFFDATIQQAISYRSHIEHALKQAIPKHELQLYYQPQVDSHGRMFGVEALLRWQNAQGELVSPEQFIPIAEESGIINEIGLWVLQQACRQLVSWQQSPQTQALYIAINVSARQFLRSNYVTEVLHELATSGARADRLKLELTESTVLQDVESAKQKILQLKASGVQFALDDFGTGYSSLAYLKQLPVDQVKIDRSFVKDVTDNPGDAAIVEAILGICRSLSLEVIAEGVETAAQRDFLLQHGCGHFQGFFFSRPLPITRLMATFFKNTN</sequence>
<evidence type="ECO:0000256" key="1">
    <source>
        <dbReference type="ARBA" id="ARBA00012282"/>
    </source>
</evidence>
<comment type="caution">
    <text evidence="9">The sequence shown here is derived from an EMBL/GenBank/DDBJ whole genome shotgun (WGS) entry which is preliminary data.</text>
</comment>
<dbReference type="InterPro" id="IPR003660">
    <property type="entry name" value="HAMP_dom"/>
</dbReference>
<dbReference type="SUPFAM" id="SSF55785">
    <property type="entry name" value="PYP-like sensor domain (PAS domain)"/>
    <property type="match status" value="1"/>
</dbReference>
<dbReference type="InterPro" id="IPR021796">
    <property type="entry name" value="Tll0287-like_dom"/>
</dbReference>
<evidence type="ECO:0000259" key="5">
    <source>
        <dbReference type="PROSITE" id="PS50113"/>
    </source>
</evidence>
<evidence type="ECO:0000256" key="3">
    <source>
        <dbReference type="SAM" id="Phobius"/>
    </source>
</evidence>
<evidence type="ECO:0000259" key="6">
    <source>
        <dbReference type="PROSITE" id="PS50883"/>
    </source>
</evidence>
<dbReference type="InterPro" id="IPR035919">
    <property type="entry name" value="EAL_sf"/>
</dbReference>
<evidence type="ECO:0000259" key="4">
    <source>
        <dbReference type="PROSITE" id="PS50112"/>
    </source>
</evidence>
<dbReference type="CDD" id="cd01949">
    <property type="entry name" value="GGDEF"/>
    <property type="match status" value="1"/>
</dbReference>
<reference evidence="9 10" key="1">
    <citation type="submission" date="2019-03" db="EMBL/GenBank/DDBJ databases">
        <title>Freshwater and sediment microbial communities from various areas in North America, analyzing microbe dynamics in response to fracking.</title>
        <authorList>
            <person name="Lamendella R."/>
        </authorList>
    </citation>
    <scope>NUCLEOTIDE SEQUENCE [LARGE SCALE GENOMIC DNA]</scope>
    <source>
        <strain evidence="9 10">74A</strain>
    </source>
</reference>
<keyword evidence="3" id="KW-1133">Transmembrane helix</keyword>
<evidence type="ECO:0000259" key="8">
    <source>
        <dbReference type="PROSITE" id="PS50887"/>
    </source>
</evidence>
<dbReference type="InterPro" id="IPR001633">
    <property type="entry name" value="EAL_dom"/>
</dbReference>
<gene>
    <name evidence="9" type="ORF">EDC91_103174</name>
</gene>
<protein>
    <recommendedName>
        <fullName evidence="1">cyclic-guanylate-specific phosphodiesterase</fullName>
        <ecNumber evidence="1">3.1.4.52</ecNumber>
    </recommendedName>
</protein>
<evidence type="ECO:0000256" key="2">
    <source>
        <dbReference type="ARBA" id="ARBA00022636"/>
    </source>
</evidence>
<dbReference type="SMART" id="SM00091">
    <property type="entry name" value="PAS"/>
    <property type="match status" value="1"/>
</dbReference>
<dbReference type="PANTHER" id="PTHR44757:SF2">
    <property type="entry name" value="BIOFILM ARCHITECTURE MAINTENANCE PROTEIN MBAA"/>
    <property type="match status" value="1"/>
</dbReference>
<dbReference type="InterPro" id="IPR013767">
    <property type="entry name" value="PAS_fold"/>
</dbReference>
<dbReference type="SMART" id="SM00267">
    <property type="entry name" value="GGDEF"/>
    <property type="match status" value="1"/>
</dbReference>
<dbReference type="PANTHER" id="PTHR44757">
    <property type="entry name" value="DIGUANYLATE CYCLASE DGCP"/>
    <property type="match status" value="1"/>
</dbReference>
<evidence type="ECO:0000313" key="10">
    <source>
        <dbReference type="Proteomes" id="UP000294832"/>
    </source>
</evidence>
<dbReference type="EMBL" id="SLWF01000003">
    <property type="protein sequence ID" value="TCN88993.1"/>
    <property type="molecule type" value="Genomic_DNA"/>
</dbReference>
<dbReference type="PROSITE" id="PS50883">
    <property type="entry name" value="EAL"/>
    <property type="match status" value="1"/>
</dbReference>
<dbReference type="InterPro" id="IPR000160">
    <property type="entry name" value="GGDEF_dom"/>
</dbReference>
<feature type="transmembrane region" description="Helical" evidence="3">
    <location>
        <begin position="210"/>
        <end position="228"/>
    </location>
</feature>
<dbReference type="Gene3D" id="3.30.70.270">
    <property type="match status" value="1"/>
</dbReference>
<dbReference type="NCBIfam" id="TIGR00254">
    <property type="entry name" value="GGDEF"/>
    <property type="match status" value="1"/>
</dbReference>
<dbReference type="CDD" id="cd00130">
    <property type="entry name" value="PAS"/>
    <property type="match status" value="1"/>
</dbReference>
<accession>A0A4R2FGB9</accession>